<feature type="compositionally biased region" description="Basic and acidic residues" evidence="1">
    <location>
        <begin position="87"/>
        <end position="115"/>
    </location>
</feature>
<dbReference type="EMBL" id="LN713926">
    <property type="protein sequence ID" value="CEK42139.1"/>
    <property type="molecule type" value="Genomic_DNA"/>
</dbReference>
<evidence type="ECO:0008006" key="3">
    <source>
        <dbReference type="Google" id="ProtNLM"/>
    </source>
</evidence>
<evidence type="ECO:0000313" key="2">
    <source>
        <dbReference type="EMBL" id="CEK42139.1"/>
    </source>
</evidence>
<dbReference type="AlphaFoldDB" id="A0A0G4E4P1"/>
<accession>A0A0G4E4P1</accession>
<keyword evidence="2" id="KW-0614">Plasmid</keyword>
<reference evidence="2" key="2">
    <citation type="submission" date="2015-06" db="EMBL/GenBank/DDBJ databases">
        <title>Environmentally co-occuring mercury resistance plasmids are genetically and phenotypically diverse and confer variable context-dependent fitness effects.</title>
        <authorList>
            <person name="Hall J.P.J."/>
            <person name="Harrison E."/>
            <person name="Lilley A.K."/>
            <person name="Paterson S."/>
            <person name="Spiers A.J."/>
            <person name="Brockhurst M.A."/>
        </authorList>
    </citation>
    <scope>NUCLEOTIDE SEQUENCE [LARGE SCALE GENOMIC DNA]</scope>
    <source>
        <strain evidence="2">SBW25</strain>
        <plasmid evidence="2">pQBR57</plasmid>
    </source>
</reference>
<dbReference type="PROSITE" id="PS51257">
    <property type="entry name" value="PROKAR_LIPOPROTEIN"/>
    <property type="match status" value="1"/>
</dbReference>
<name>A0A0G4E4P1_PSEFS</name>
<proteinExistence type="predicted"/>
<feature type="region of interest" description="Disordered" evidence="1">
    <location>
        <begin position="87"/>
        <end position="161"/>
    </location>
</feature>
<gene>
    <name evidence="2" type="ORF">PQBR57_0186</name>
</gene>
<dbReference type="RefSeq" id="WP_192963333.1">
    <property type="nucleotide sequence ID" value="NZ_LN713926.1"/>
</dbReference>
<evidence type="ECO:0000256" key="1">
    <source>
        <dbReference type="SAM" id="MobiDB-lite"/>
    </source>
</evidence>
<protein>
    <recommendedName>
        <fullName evidence="3">Lipoprotein</fullName>
    </recommendedName>
</protein>
<sequence>MSKSQQTEQIQTQRETWIHAKTMLSAVLGAIIGCGASLHTYYNLLGGADQVHRLAQVESTVEHNRQVGEETLALLKQLQTDTVQRAARADDALSKKPTQRELSDALDGLFEKLPEAGETAAQPNDATDAPANVQQNASAQAGAKAGVEEDEAAASNEAAKK</sequence>
<organism evidence="2">
    <name type="scientific">Pseudomonas fluorescens (strain SBW25)</name>
    <dbReference type="NCBI Taxonomy" id="216595"/>
    <lineage>
        <taxon>Bacteria</taxon>
        <taxon>Pseudomonadati</taxon>
        <taxon>Pseudomonadota</taxon>
        <taxon>Gammaproteobacteria</taxon>
        <taxon>Pseudomonadales</taxon>
        <taxon>Pseudomonadaceae</taxon>
        <taxon>Pseudomonas</taxon>
    </lineage>
</organism>
<reference evidence="2" key="1">
    <citation type="submission" date="2014-12" db="EMBL/GenBank/DDBJ databases">
        <authorList>
            <person name="Hall J."/>
        </authorList>
    </citation>
    <scope>NUCLEOTIDE SEQUENCE [LARGE SCALE GENOMIC DNA]</scope>
    <source>
        <strain evidence="2">SBW25</strain>
        <plasmid evidence="2">pQBR57</plasmid>
    </source>
</reference>
<geneLocation type="plasmid" evidence="2">
    <name>pQBR57</name>
</geneLocation>